<feature type="non-terminal residue" evidence="2">
    <location>
        <position position="273"/>
    </location>
</feature>
<feature type="transmembrane region" description="Helical" evidence="1">
    <location>
        <begin position="20"/>
        <end position="38"/>
    </location>
</feature>
<evidence type="ECO:0000256" key="1">
    <source>
        <dbReference type="SAM" id="Phobius"/>
    </source>
</evidence>
<name>X0UUQ7_9ZZZZ</name>
<feature type="transmembrane region" description="Helical" evidence="1">
    <location>
        <begin position="218"/>
        <end position="238"/>
    </location>
</feature>
<evidence type="ECO:0000313" key="2">
    <source>
        <dbReference type="EMBL" id="GAG09594.1"/>
    </source>
</evidence>
<feature type="non-terminal residue" evidence="2">
    <location>
        <position position="1"/>
    </location>
</feature>
<reference evidence="2" key="1">
    <citation type="journal article" date="2014" name="Front. Microbiol.">
        <title>High frequency of phylogenetically diverse reductive dehalogenase-homologous genes in deep subseafloor sedimentary metagenomes.</title>
        <authorList>
            <person name="Kawai M."/>
            <person name="Futagami T."/>
            <person name="Toyoda A."/>
            <person name="Takaki Y."/>
            <person name="Nishi S."/>
            <person name="Hori S."/>
            <person name="Arai W."/>
            <person name="Tsubouchi T."/>
            <person name="Morono Y."/>
            <person name="Uchiyama I."/>
            <person name="Ito T."/>
            <person name="Fujiyama A."/>
            <person name="Inagaki F."/>
            <person name="Takami H."/>
        </authorList>
    </citation>
    <scope>NUCLEOTIDE SEQUENCE</scope>
    <source>
        <strain evidence="2">Expedition CK06-06</strain>
    </source>
</reference>
<feature type="transmembrane region" description="Helical" evidence="1">
    <location>
        <begin position="250"/>
        <end position="272"/>
    </location>
</feature>
<keyword evidence="1" id="KW-1133">Transmembrane helix</keyword>
<feature type="transmembrane region" description="Helical" evidence="1">
    <location>
        <begin position="58"/>
        <end position="73"/>
    </location>
</feature>
<accession>X0UUQ7</accession>
<comment type="caution">
    <text evidence="2">The sequence shown here is derived from an EMBL/GenBank/DDBJ whole genome shotgun (WGS) entry which is preliminary data.</text>
</comment>
<organism evidence="2">
    <name type="scientific">marine sediment metagenome</name>
    <dbReference type="NCBI Taxonomy" id="412755"/>
    <lineage>
        <taxon>unclassified sequences</taxon>
        <taxon>metagenomes</taxon>
        <taxon>ecological metagenomes</taxon>
    </lineage>
</organism>
<protein>
    <submittedName>
        <fullName evidence="2">Uncharacterized protein</fullName>
    </submittedName>
</protein>
<proteinExistence type="predicted"/>
<keyword evidence="1" id="KW-0472">Membrane</keyword>
<feature type="transmembrane region" description="Helical" evidence="1">
    <location>
        <begin position="102"/>
        <end position="121"/>
    </location>
</feature>
<feature type="transmembrane region" description="Helical" evidence="1">
    <location>
        <begin position="177"/>
        <end position="198"/>
    </location>
</feature>
<sequence length="273" mass="29956">VALLAGSWLLGLDYFSPASPWAWLAAVGAAVVLLGTTLKPTMLADEDASKENRRRRSLETAALLLFLPAVWFASWPYRAAPLLIILGLAIRLLPLRKRWTDCLAYGTVTAGVVMLVQALATELYTLHTAWSHELPWPLPDLLAGIATLLGIDASADGSTVVMHSMRQVHRLGATWDLLLDPATFLFLVGGLTVLAVTVCSKTPGGRRWSAWIHGFRTLTLIILAWLPLRAGLMMSLYVHRVLRADPDSPLHVMNHFFSPWMLMGLLVVPVLLA</sequence>
<gene>
    <name evidence="2" type="ORF">S01H1_33246</name>
</gene>
<keyword evidence="1" id="KW-0812">Transmembrane</keyword>
<feature type="transmembrane region" description="Helical" evidence="1">
    <location>
        <begin position="79"/>
        <end position="95"/>
    </location>
</feature>
<dbReference type="AlphaFoldDB" id="X0UUQ7"/>
<dbReference type="EMBL" id="BARS01020634">
    <property type="protein sequence ID" value="GAG09594.1"/>
    <property type="molecule type" value="Genomic_DNA"/>
</dbReference>